<dbReference type="GO" id="GO:0005886">
    <property type="term" value="C:plasma membrane"/>
    <property type="evidence" value="ECO:0007669"/>
    <property type="project" value="UniProtKB-SubCell"/>
</dbReference>
<dbReference type="EMBL" id="LNIX01000022">
    <property type="protein sequence ID" value="OXA43509.1"/>
    <property type="molecule type" value="Genomic_DNA"/>
</dbReference>
<keyword evidence="5" id="KW-1003">Cell membrane</keyword>
<feature type="transmembrane region" description="Helical" evidence="17">
    <location>
        <begin position="543"/>
        <end position="564"/>
    </location>
</feature>
<feature type="domain" description="ABC transmembrane type-1" evidence="19">
    <location>
        <begin position="328"/>
        <end position="601"/>
    </location>
</feature>
<evidence type="ECO:0000259" key="18">
    <source>
        <dbReference type="PROSITE" id="PS50893"/>
    </source>
</evidence>
<keyword evidence="12 17" id="KW-1133">Transmembrane helix</keyword>
<keyword evidence="8" id="KW-0677">Repeat</keyword>
<dbReference type="Gene3D" id="3.40.50.300">
    <property type="entry name" value="P-loop containing nucleotide triphosphate hydrolases"/>
    <property type="match status" value="2"/>
</dbReference>
<dbReference type="InterPro" id="IPR003439">
    <property type="entry name" value="ABC_transporter-like_ATP-bd"/>
</dbReference>
<evidence type="ECO:0000313" key="21">
    <source>
        <dbReference type="Proteomes" id="UP000198287"/>
    </source>
</evidence>
<evidence type="ECO:0000313" key="20">
    <source>
        <dbReference type="EMBL" id="OXA43509.1"/>
    </source>
</evidence>
<feature type="transmembrane region" description="Helical" evidence="17">
    <location>
        <begin position="101"/>
        <end position="121"/>
    </location>
</feature>
<evidence type="ECO:0000256" key="15">
    <source>
        <dbReference type="ARBA" id="ARBA00047523"/>
    </source>
</evidence>
<dbReference type="CDD" id="cd18603">
    <property type="entry name" value="ABC_6TM_MRP1_2_3_6_D2_like"/>
    <property type="match status" value="1"/>
</dbReference>
<dbReference type="InterPro" id="IPR003593">
    <property type="entry name" value="AAA+_ATPase"/>
</dbReference>
<evidence type="ECO:0000256" key="2">
    <source>
        <dbReference type="ARBA" id="ARBA00004651"/>
    </source>
</evidence>
<keyword evidence="11" id="KW-1278">Translocase</keyword>
<keyword evidence="6" id="KW-0926">Vacuole</keyword>
<dbReference type="Proteomes" id="UP000198287">
    <property type="component" value="Unassembled WGS sequence"/>
</dbReference>
<dbReference type="InterPro" id="IPR027417">
    <property type="entry name" value="P-loop_NTPase"/>
</dbReference>
<dbReference type="SMART" id="SM00382">
    <property type="entry name" value="AAA"/>
    <property type="match status" value="2"/>
</dbReference>
<keyword evidence="10" id="KW-0067">ATP-binding</keyword>
<evidence type="ECO:0000256" key="5">
    <source>
        <dbReference type="ARBA" id="ARBA00022475"/>
    </source>
</evidence>
<evidence type="ECO:0000256" key="7">
    <source>
        <dbReference type="ARBA" id="ARBA00022692"/>
    </source>
</evidence>
<feature type="transmembrane region" description="Helical" evidence="17">
    <location>
        <begin position="357"/>
        <end position="377"/>
    </location>
</feature>
<comment type="similarity">
    <text evidence="3">Belongs to the ABC transporter superfamily. ABCC family. Conjugate transporter (TC 3.A.1.208) subfamily.</text>
</comment>
<gene>
    <name evidence="20" type="ORF">Fcan01_21789</name>
</gene>
<dbReference type="Pfam" id="PF00664">
    <property type="entry name" value="ABC_membrane"/>
    <property type="match status" value="2"/>
</dbReference>
<dbReference type="FunFam" id="3.40.50.300:FF:000074">
    <property type="entry name" value="Multidrug resistance-associated protein 5 isoform 1"/>
    <property type="match status" value="1"/>
</dbReference>
<dbReference type="SUPFAM" id="SSF90123">
    <property type="entry name" value="ABC transporter transmembrane region"/>
    <property type="match status" value="2"/>
</dbReference>
<feature type="domain" description="ABC transmembrane type-1" evidence="19">
    <location>
        <begin position="987"/>
        <end position="1267"/>
    </location>
</feature>
<dbReference type="Gene3D" id="1.20.1560.10">
    <property type="entry name" value="ABC transporter type 1, transmembrane domain"/>
    <property type="match status" value="2"/>
</dbReference>
<feature type="transmembrane region" description="Helical" evidence="17">
    <location>
        <begin position="70"/>
        <end position="89"/>
    </location>
</feature>
<dbReference type="NCBIfam" id="TIGR00957">
    <property type="entry name" value="MRP_assoc_pro"/>
    <property type="match status" value="1"/>
</dbReference>
<dbReference type="GO" id="GO:0005524">
    <property type="term" value="F:ATP binding"/>
    <property type="evidence" value="ECO:0007669"/>
    <property type="project" value="UniProtKB-KW"/>
</dbReference>
<keyword evidence="7 17" id="KW-0812">Transmembrane</keyword>
<evidence type="ECO:0000256" key="9">
    <source>
        <dbReference type="ARBA" id="ARBA00022741"/>
    </source>
</evidence>
<reference evidence="20 21" key="1">
    <citation type="submission" date="2015-12" db="EMBL/GenBank/DDBJ databases">
        <title>The genome of Folsomia candida.</title>
        <authorList>
            <person name="Faddeeva A."/>
            <person name="Derks M.F."/>
            <person name="Anvar Y."/>
            <person name="Smit S."/>
            <person name="Van Straalen N."/>
            <person name="Roelofs D."/>
        </authorList>
    </citation>
    <scope>NUCLEOTIDE SEQUENCE [LARGE SCALE GENOMIC DNA]</scope>
    <source>
        <strain evidence="20 21">VU population</strain>
        <tissue evidence="20">Whole body</tissue>
    </source>
</reference>
<feature type="transmembrane region" description="Helical" evidence="17">
    <location>
        <begin position="584"/>
        <end position="606"/>
    </location>
</feature>
<dbReference type="CDD" id="cd03244">
    <property type="entry name" value="ABCC_MRP_domain2"/>
    <property type="match status" value="1"/>
</dbReference>
<evidence type="ECO:0000256" key="11">
    <source>
        <dbReference type="ARBA" id="ARBA00022967"/>
    </source>
</evidence>
<feature type="compositionally biased region" description="Polar residues" evidence="16">
    <location>
        <begin position="900"/>
        <end position="913"/>
    </location>
</feature>
<feature type="transmembrane region" description="Helical" evidence="17">
    <location>
        <begin position="167"/>
        <end position="189"/>
    </location>
</feature>
<dbReference type="InterPro" id="IPR056227">
    <property type="entry name" value="TMD0_ABC"/>
</dbReference>
<comment type="caution">
    <text evidence="20">The sequence shown here is derived from an EMBL/GenBank/DDBJ whole genome shotgun (WGS) entry which is preliminary data.</text>
</comment>
<dbReference type="PROSITE" id="PS50893">
    <property type="entry name" value="ABC_TRANSPORTER_2"/>
    <property type="match status" value="2"/>
</dbReference>
<feature type="transmembrane region" description="Helical" evidence="17">
    <location>
        <begin position="433"/>
        <end position="452"/>
    </location>
</feature>
<dbReference type="Pfam" id="PF24357">
    <property type="entry name" value="TMD0_ABC"/>
    <property type="match status" value="1"/>
</dbReference>
<dbReference type="InterPro" id="IPR005292">
    <property type="entry name" value="MRP"/>
</dbReference>
<evidence type="ECO:0000256" key="16">
    <source>
        <dbReference type="SAM" id="MobiDB-lite"/>
    </source>
</evidence>
<feature type="transmembrane region" description="Helical" evidence="17">
    <location>
        <begin position="33"/>
        <end position="50"/>
    </location>
</feature>
<dbReference type="CDD" id="cd03250">
    <property type="entry name" value="ABCC_MRP_domain1"/>
    <property type="match status" value="1"/>
</dbReference>
<comment type="catalytic activity">
    <reaction evidence="15">
        <text>leukotriene C4(in) + ATP + H2O = leukotriene C4(out) + ADP + phosphate + H(+)</text>
        <dbReference type="Rhea" id="RHEA:38963"/>
        <dbReference type="ChEBI" id="CHEBI:15377"/>
        <dbReference type="ChEBI" id="CHEBI:15378"/>
        <dbReference type="ChEBI" id="CHEBI:30616"/>
        <dbReference type="ChEBI" id="CHEBI:43474"/>
        <dbReference type="ChEBI" id="CHEBI:57973"/>
        <dbReference type="ChEBI" id="CHEBI:456216"/>
    </reaction>
    <physiologicalReaction direction="left-to-right" evidence="15">
        <dbReference type="Rhea" id="RHEA:38964"/>
    </physiologicalReaction>
</comment>
<dbReference type="FunFam" id="1.20.1560.10:FF:000020">
    <property type="entry name" value="ABC metal ion transporter"/>
    <property type="match status" value="1"/>
</dbReference>
<evidence type="ECO:0000256" key="17">
    <source>
        <dbReference type="SAM" id="Phobius"/>
    </source>
</evidence>
<dbReference type="GO" id="GO:0000323">
    <property type="term" value="C:lytic vacuole"/>
    <property type="evidence" value="ECO:0007669"/>
    <property type="project" value="UniProtKB-ARBA"/>
</dbReference>
<evidence type="ECO:0000256" key="13">
    <source>
        <dbReference type="ARBA" id="ARBA00023136"/>
    </source>
</evidence>
<dbReference type="PROSITE" id="PS00211">
    <property type="entry name" value="ABC_TRANSPORTER_1"/>
    <property type="match status" value="2"/>
</dbReference>
<dbReference type="EC" id="7.6.2.3" evidence="14"/>
<dbReference type="CDD" id="cd18595">
    <property type="entry name" value="ABC_6TM_MRP1_2_3_6_D1_like"/>
    <property type="match status" value="1"/>
</dbReference>
<dbReference type="PROSITE" id="PS50929">
    <property type="entry name" value="ABC_TM1F"/>
    <property type="match status" value="2"/>
</dbReference>
<feature type="transmembrane region" description="Helical" evidence="17">
    <location>
        <begin position="1125"/>
        <end position="1145"/>
    </location>
</feature>
<dbReference type="Pfam" id="PF00005">
    <property type="entry name" value="ABC_tran"/>
    <property type="match status" value="2"/>
</dbReference>
<comment type="subcellular location">
    <subcellularLocation>
        <location evidence="2">Cell membrane</location>
        <topology evidence="2">Multi-pass membrane protein</topology>
    </subcellularLocation>
    <subcellularLocation>
        <location evidence="1">Vacuole membrane</location>
        <topology evidence="1">Multi-pass membrane protein</topology>
    </subcellularLocation>
</comment>
<feature type="region of interest" description="Disordered" evidence="16">
    <location>
        <begin position="893"/>
        <end position="913"/>
    </location>
</feature>
<evidence type="ECO:0000256" key="8">
    <source>
        <dbReference type="ARBA" id="ARBA00022737"/>
    </source>
</evidence>
<feature type="domain" description="ABC transporter" evidence="18">
    <location>
        <begin position="1303"/>
        <end position="1538"/>
    </location>
</feature>
<evidence type="ECO:0000256" key="12">
    <source>
        <dbReference type="ARBA" id="ARBA00022989"/>
    </source>
</evidence>
<dbReference type="InterPro" id="IPR011527">
    <property type="entry name" value="ABC1_TM_dom"/>
</dbReference>
<organism evidence="20 21">
    <name type="scientific">Folsomia candida</name>
    <name type="common">Springtail</name>
    <dbReference type="NCBI Taxonomy" id="158441"/>
    <lineage>
        <taxon>Eukaryota</taxon>
        <taxon>Metazoa</taxon>
        <taxon>Ecdysozoa</taxon>
        <taxon>Arthropoda</taxon>
        <taxon>Hexapoda</taxon>
        <taxon>Collembola</taxon>
        <taxon>Entomobryomorpha</taxon>
        <taxon>Isotomoidea</taxon>
        <taxon>Isotomidae</taxon>
        <taxon>Proisotominae</taxon>
        <taxon>Folsomia</taxon>
    </lineage>
</organism>
<proteinExistence type="inferred from homology"/>
<dbReference type="InterPro" id="IPR050173">
    <property type="entry name" value="ABC_transporter_C-like"/>
</dbReference>
<evidence type="ECO:0000256" key="6">
    <source>
        <dbReference type="ARBA" id="ARBA00022554"/>
    </source>
</evidence>
<keyword evidence="21" id="KW-1185">Reference proteome</keyword>
<sequence length="1552" mass="171235">MDLQGFCGSTFWDTDLAWHTETPDLTPCFRKTVLTWFPALFLWLCAVFDLRASSNNPNAASPIPWNPLNVAKMGFAVLLAGVDLTFLLLARGAEPSFNADIYGPAIKIATYILFLALLLYSKGRGVQSSGVQSVWSLLLVLAQGVHFRSVLLAVGEEPDQAPSSSAVATYILEIVYFPVVAGLFLLHIFPDARPSYGHLNLKGKPCPEMTSSYFSQLLFHWFTPLAWKGFRKPLEYVDLWDLNVIDRSKYIVNRFDTYYPHNLNKAFLKPEQVANGTKSHPGETDMQVKFVDGTSPSTKKEVTVLYALLKAFGLPYLLGVFIKFIPDLLVFVSPQILNLLISYVESDPTKEPTWKGVFYACILFGSAFLATVVTAQATHRFYMAGMRGRTALVSAIYRKALLLSNSAKRESTVGEIVNLMSVDVQRCTEFAQFAYFLWSGPFIIGLSVYFLWGILGPASLAGLFVMVLMLPVNAIIAGKIRKLQVTQMKKKDERVKLMNEMLSGIKVLKLYAWEPCFEKQITEIRHVELDVLKKTAFLNAYSNVLWTCSPFLVAISTFGTYVLLSEENVLDAHKIFVSLSLFNAMSVPLTFLPLIIVNFVQAVVAIKRIDRYMNSEEIDVTAVSHEEDEADPIVIEKGTFAWEDESTVSTPALRDITMRVQDGAMVAVVGVVGSGKSTLLSALLGELTKISGKVNTRGTIAYVAQQAWIQNATLRDNILFGKPFDPVRYDKVIDACALRPDLEILPAGDKTEIGEKGINLSGGQKQRVALARAAYSNADLYLFDDPLSAVDAHVGKHIFEKLLGPKGILRRKTRVLVTHGVVYLPAMNNIFVLKDGQISESGTYQELVDKKGAFADFLSVHMTSEDATEFDGSGLIASLESAVGDKALSVIRERKRRPSESGQSDSEFLTSTESSIRRRIGSSVIDLAKERDVDNKRRLSHASITGSIAAGMDKLIESEKSETEGVKASVYLDYFRAAGWGITISTFFLYLTFQGFAVGANLWLSEWSAQNATQNGTQDAATRDYYLGVYGGLGVMQAIAILTGTVVMALGTVKSAAGLHLKMLKRILQAPMHFFDTTPIGRIVNRFAKDVDILDSILPLFLRYLMNGIFNVFATLVVISYSTPIFAAVVVPITLIYYFIQKFYVASSRQLKRLESVTRSPIYSHFGETISGASTIRAYRQQERFVLDSEAKVDHNQISFYCSVVANRWLAVRLETIGNTVVLFAALFAVLGRETISPGLVGLSVSYALQITGGLLMLVRFTSDVETNIVAVERMAEYSEAPQEAPWEIPSKKPSPSWPDKGAMIFNAYKTRYRPGLDLVLRNVSFSIQPGEKVGIVGRTGAGKSSLTLALFRIIEPAGGSISIDGEDIGRLGLHDVRGRITIIPQDPVLFSGTLRMNLDPFESYSDQVIWQTLELAHLKDFVTSLPAGLTHEIAEGGENLSVGQRQLVCLARALLRKTKILCLDEATAAIDLDTDDLIQATIRKEFKDATVITIAHRLNTIMDSTRVMVLDKGEVVEFDTVPNLLAQPDSIFTGMARDAGLTKQNGNGNGH</sequence>
<evidence type="ECO:0000256" key="10">
    <source>
        <dbReference type="ARBA" id="ARBA00022840"/>
    </source>
</evidence>
<dbReference type="OrthoDB" id="6603898at2759"/>
<feature type="domain" description="ABC transporter" evidence="18">
    <location>
        <begin position="633"/>
        <end position="860"/>
    </location>
</feature>
<feature type="transmembrane region" description="Helical" evidence="17">
    <location>
        <begin position="977"/>
        <end position="1005"/>
    </location>
</feature>
<evidence type="ECO:0000256" key="4">
    <source>
        <dbReference type="ARBA" id="ARBA00022448"/>
    </source>
</evidence>
<dbReference type="FunFam" id="1.20.1560.10:FF:000001">
    <property type="entry name" value="ATP-binding cassette subfamily C member 1"/>
    <property type="match status" value="1"/>
</dbReference>
<accession>A0A226DEC6</accession>
<feature type="transmembrane region" description="Helical" evidence="17">
    <location>
        <begin position="1025"/>
        <end position="1053"/>
    </location>
</feature>
<evidence type="ECO:0000259" key="19">
    <source>
        <dbReference type="PROSITE" id="PS50929"/>
    </source>
</evidence>
<dbReference type="InterPro" id="IPR017871">
    <property type="entry name" value="ABC_transporter-like_CS"/>
</dbReference>
<keyword evidence="4" id="KW-0813">Transport</keyword>
<protein>
    <recommendedName>
        <fullName evidence="14">ABC-type glutathione-S-conjugate transporter</fullName>
        <ecNumber evidence="14">7.6.2.3</ecNumber>
    </recommendedName>
</protein>
<name>A0A226DEC6_FOLCA</name>
<evidence type="ECO:0000256" key="14">
    <source>
        <dbReference type="ARBA" id="ARBA00024220"/>
    </source>
</evidence>
<dbReference type="PANTHER" id="PTHR24223:SF443">
    <property type="entry name" value="MULTIDRUG-RESISTANCE LIKE PROTEIN 1, ISOFORM I"/>
    <property type="match status" value="1"/>
</dbReference>
<dbReference type="GO" id="GO:0005774">
    <property type="term" value="C:vacuolar membrane"/>
    <property type="evidence" value="ECO:0007669"/>
    <property type="project" value="UniProtKB-SubCell"/>
</dbReference>
<evidence type="ECO:0000256" key="3">
    <source>
        <dbReference type="ARBA" id="ARBA00009726"/>
    </source>
</evidence>
<dbReference type="PANTHER" id="PTHR24223">
    <property type="entry name" value="ATP-BINDING CASSETTE SUB-FAMILY C"/>
    <property type="match status" value="1"/>
</dbReference>
<dbReference type="OMA" id="RIVEPSH"/>
<feature type="transmembrane region" description="Helical" evidence="17">
    <location>
        <begin position="458"/>
        <end position="480"/>
    </location>
</feature>
<keyword evidence="13 17" id="KW-0472">Membrane</keyword>
<dbReference type="SUPFAM" id="SSF52540">
    <property type="entry name" value="P-loop containing nucleoside triphosphate hydrolases"/>
    <property type="match status" value="2"/>
</dbReference>
<dbReference type="InterPro" id="IPR036640">
    <property type="entry name" value="ABC1_TM_sf"/>
</dbReference>
<dbReference type="GO" id="GO:0016887">
    <property type="term" value="F:ATP hydrolysis activity"/>
    <property type="evidence" value="ECO:0007669"/>
    <property type="project" value="InterPro"/>
</dbReference>
<feature type="transmembrane region" description="Helical" evidence="17">
    <location>
        <begin position="133"/>
        <end position="155"/>
    </location>
</feature>
<dbReference type="GO" id="GO:0015431">
    <property type="term" value="F:ABC-type glutathione S-conjugate transporter activity"/>
    <property type="evidence" value="ECO:0007669"/>
    <property type="project" value="UniProtKB-EC"/>
</dbReference>
<dbReference type="FunFam" id="3.40.50.300:FF:000293">
    <property type="entry name" value="ATP binding cassette subfamily C member 1"/>
    <property type="match status" value="1"/>
</dbReference>
<evidence type="ECO:0000256" key="1">
    <source>
        <dbReference type="ARBA" id="ARBA00004128"/>
    </source>
</evidence>
<feature type="transmembrane region" description="Helical" evidence="17">
    <location>
        <begin position="1216"/>
        <end position="1233"/>
    </location>
</feature>
<keyword evidence="9" id="KW-0547">Nucleotide-binding</keyword>